<dbReference type="InterPro" id="IPR029039">
    <property type="entry name" value="Flavoprotein-like_sf"/>
</dbReference>
<evidence type="ECO:0000256" key="8">
    <source>
        <dbReference type="ARBA" id="ARBA00022857"/>
    </source>
</evidence>
<dbReference type="PROSITE" id="PS51384">
    <property type="entry name" value="FAD_FR"/>
    <property type="match status" value="1"/>
</dbReference>
<keyword evidence="9 12" id="KW-0560">Oxidoreductase</keyword>
<dbReference type="PROSITE" id="PS00086">
    <property type="entry name" value="CYTOCHROME_P450"/>
    <property type="match status" value="1"/>
</dbReference>
<evidence type="ECO:0000256" key="7">
    <source>
        <dbReference type="ARBA" id="ARBA00022827"/>
    </source>
</evidence>
<keyword evidence="11 12" id="KW-0503">Monooxygenase</keyword>
<keyword evidence="2 12" id="KW-0813">Transport</keyword>
<feature type="region of interest" description="Disordered" evidence="13">
    <location>
        <begin position="634"/>
        <end position="670"/>
    </location>
</feature>
<dbReference type="InterPro" id="IPR003097">
    <property type="entry name" value="CysJ-like_FAD-binding"/>
</dbReference>
<dbReference type="PRINTS" id="PR00385">
    <property type="entry name" value="P450"/>
</dbReference>
<feature type="domain" description="Flavodoxin-like" evidence="14">
    <location>
        <begin position="484"/>
        <end position="620"/>
    </location>
</feature>
<accession>A0ABW7YZ75</accession>
<proteinExistence type="inferred from homology"/>
<dbReference type="PANTHER" id="PTHR19384:SF17">
    <property type="entry name" value="NADPH--CYTOCHROME P450 REDUCTASE"/>
    <property type="match status" value="1"/>
</dbReference>
<keyword evidence="4 12" id="KW-0285">Flavoprotein</keyword>
<comment type="similarity">
    <text evidence="1 12">In the N-terminal section; belongs to the cytochrome P450 family.</text>
</comment>
<dbReference type="InterPro" id="IPR008254">
    <property type="entry name" value="Flavodoxin/NO_synth"/>
</dbReference>
<evidence type="ECO:0000313" key="17">
    <source>
        <dbReference type="Proteomes" id="UP001612741"/>
    </source>
</evidence>
<evidence type="ECO:0000259" key="15">
    <source>
        <dbReference type="PROSITE" id="PS51384"/>
    </source>
</evidence>
<keyword evidence="12" id="KW-0249">Electron transport</keyword>
<evidence type="ECO:0000256" key="13">
    <source>
        <dbReference type="SAM" id="MobiDB-lite"/>
    </source>
</evidence>
<comment type="catalytic activity">
    <reaction evidence="12">
        <text>an organic molecule + reduced [NADPH--hemoprotein reductase] + O2 = an alcohol + oxidized [NADPH--hemoprotein reductase] + H2O + H(+)</text>
        <dbReference type="Rhea" id="RHEA:17149"/>
        <dbReference type="Rhea" id="RHEA-COMP:11964"/>
        <dbReference type="Rhea" id="RHEA-COMP:11965"/>
        <dbReference type="ChEBI" id="CHEBI:15377"/>
        <dbReference type="ChEBI" id="CHEBI:15378"/>
        <dbReference type="ChEBI" id="CHEBI:15379"/>
        <dbReference type="ChEBI" id="CHEBI:30879"/>
        <dbReference type="ChEBI" id="CHEBI:57618"/>
        <dbReference type="ChEBI" id="CHEBI:58210"/>
        <dbReference type="ChEBI" id="CHEBI:142491"/>
        <dbReference type="EC" id="1.14.14.1"/>
    </reaction>
</comment>
<dbReference type="SUPFAM" id="SSF48264">
    <property type="entry name" value="Cytochrome P450"/>
    <property type="match status" value="1"/>
</dbReference>
<name>A0ABW7YZ75_9ACTN</name>
<evidence type="ECO:0000256" key="11">
    <source>
        <dbReference type="ARBA" id="ARBA00023033"/>
    </source>
</evidence>
<dbReference type="InterPro" id="IPR036396">
    <property type="entry name" value="Cyt_P450_sf"/>
</dbReference>
<dbReference type="InterPro" id="IPR001128">
    <property type="entry name" value="Cyt_P450"/>
</dbReference>
<evidence type="ECO:0000256" key="9">
    <source>
        <dbReference type="ARBA" id="ARBA00023002"/>
    </source>
</evidence>
<organism evidence="16 17">
    <name type="scientific">Nonomuraea typhae</name>
    <dbReference type="NCBI Taxonomy" id="2603600"/>
    <lineage>
        <taxon>Bacteria</taxon>
        <taxon>Bacillati</taxon>
        <taxon>Actinomycetota</taxon>
        <taxon>Actinomycetes</taxon>
        <taxon>Streptosporangiales</taxon>
        <taxon>Streptosporangiaceae</taxon>
        <taxon>Nonomuraea</taxon>
    </lineage>
</organism>
<evidence type="ECO:0000256" key="12">
    <source>
        <dbReference type="PIRNR" id="PIRNR000209"/>
    </source>
</evidence>
<evidence type="ECO:0000313" key="16">
    <source>
        <dbReference type="EMBL" id="MFI6501232.1"/>
    </source>
</evidence>
<dbReference type="Pfam" id="PF00258">
    <property type="entry name" value="Flavodoxin_1"/>
    <property type="match status" value="1"/>
</dbReference>
<keyword evidence="7 12" id="KW-0274">FAD</keyword>
<dbReference type="RefSeq" id="WP_397085608.1">
    <property type="nucleotide sequence ID" value="NZ_JBITGY010000007.1"/>
</dbReference>
<dbReference type="EC" id="1.6.2.4" evidence="12"/>
<dbReference type="EC" id="1.14.14.1" evidence="12"/>
<feature type="domain" description="FAD-binding FR-type" evidence="15">
    <location>
        <begin position="689"/>
        <end position="912"/>
    </location>
</feature>
<dbReference type="Pfam" id="PF00667">
    <property type="entry name" value="FAD_binding_1"/>
    <property type="match status" value="1"/>
</dbReference>
<dbReference type="PANTHER" id="PTHR19384">
    <property type="entry name" value="NITRIC OXIDE SYNTHASE-RELATED"/>
    <property type="match status" value="1"/>
</dbReference>
<dbReference type="InterPro" id="IPR001433">
    <property type="entry name" value="OxRdtase_FAD/NAD-bd"/>
</dbReference>
<comment type="cofactor">
    <cofactor evidence="12">
        <name>heme</name>
        <dbReference type="ChEBI" id="CHEBI:30413"/>
    </cofactor>
</comment>
<dbReference type="PRINTS" id="PR00463">
    <property type="entry name" value="EP450I"/>
</dbReference>
<dbReference type="InterPro" id="IPR023206">
    <property type="entry name" value="Bifunctional_P450_P450_red"/>
</dbReference>
<keyword evidence="10 12" id="KW-0408">Iron</keyword>
<keyword evidence="17" id="KW-1185">Reference proteome</keyword>
<dbReference type="Gene3D" id="3.40.50.360">
    <property type="match status" value="1"/>
</dbReference>
<dbReference type="SUPFAM" id="SSF52343">
    <property type="entry name" value="Ferredoxin reductase-like, C-terminal NADP-linked domain"/>
    <property type="match status" value="1"/>
</dbReference>
<protein>
    <recommendedName>
        <fullName evidence="12">Bifunctional cytochrome P450/NADPH--P450 reductase</fullName>
    </recommendedName>
    <domain>
        <recommendedName>
            <fullName evidence="12">Cytochrome P450</fullName>
            <ecNumber evidence="12">1.14.14.1</ecNumber>
        </recommendedName>
    </domain>
    <domain>
        <recommendedName>
            <fullName evidence="12">NADPH--cytochrome P450 reductase</fullName>
            <ecNumber evidence="12">1.6.2.4</ecNumber>
        </recommendedName>
    </domain>
</protein>
<comment type="cofactor">
    <cofactor evidence="12">
        <name>FAD</name>
        <dbReference type="ChEBI" id="CHEBI:57692"/>
    </cofactor>
    <cofactor evidence="12">
        <name>FMN</name>
        <dbReference type="ChEBI" id="CHEBI:58210"/>
    </cofactor>
</comment>
<dbReference type="InterPro" id="IPR039261">
    <property type="entry name" value="FNR_nucleotide-bd"/>
</dbReference>
<dbReference type="Gene3D" id="1.10.630.10">
    <property type="entry name" value="Cytochrome P450"/>
    <property type="match status" value="1"/>
</dbReference>
<comment type="catalytic activity">
    <reaction evidence="12">
        <text>2 oxidized [cytochrome P450] + NADPH = 2 reduced [cytochrome P450] + NADP(+) + H(+)</text>
        <dbReference type="Rhea" id="RHEA:24040"/>
        <dbReference type="Rhea" id="RHEA-COMP:14627"/>
        <dbReference type="Rhea" id="RHEA-COMP:14628"/>
        <dbReference type="ChEBI" id="CHEBI:15378"/>
        <dbReference type="ChEBI" id="CHEBI:55376"/>
        <dbReference type="ChEBI" id="CHEBI:57783"/>
        <dbReference type="ChEBI" id="CHEBI:58349"/>
        <dbReference type="ChEBI" id="CHEBI:60344"/>
        <dbReference type="EC" id="1.6.2.4"/>
    </reaction>
</comment>
<evidence type="ECO:0000256" key="4">
    <source>
        <dbReference type="ARBA" id="ARBA00022630"/>
    </source>
</evidence>
<evidence type="ECO:0000256" key="6">
    <source>
        <dbReference type="ARBA" id="ARBA00022723"/>
    </source>
</evidence>
<dbReference type="InterPro" id="IPR017972">
    <property type="entry name" value="Cyt_P450_CS"/>
</dbReference>
<keyword evidence="5 12" id="KW-0288">FMN</keyword>
<dbReference type="EMBL" id="JBITGY010000007">
    <property type="protein sequence ID" value="MFI6501232.1"/>
    <property type="molecule type" value="Genomic_DNA"/>
</dbReference>
<gene>
    <name evidence="16" type="ORF">ACIBG2_27910</name>
</gene>
<dbReference type="InterPro" id="IPR002401">
    <property type="entry name" value="Cyt_P450_E_grp-I"/>
</dbReference>
<keyword evidence="6 12" id="KW-0479">Metal-binding</keyword>
<dbReference type="Pfam" id="PF00175">
    <property type="entry name" value="NAD_binding_1"/>
    <property type="match status" value="1"/>
</dbReference>
<dbReference type="SUPFAM" id="SSF63380">
    <property type="entry name" value="Riboflavin synthase domain-like"/>
    <property type="match status" value="1"/>
</dbReference>
<dbReference type="Gene3D" id="2.40.30.10">
    <property type="entry name" value="Translation factors"/>
    <property type="match status" value="1"/>
</dbReference>
<dbReference type="Gene3D" id="3.40.50.80">
    <property type="entry name" value="Nucleotide-binding domain of ferredoxin-NADP reductase (FNR) module"/>
    <property type="match status" value="1"/>
</dbReference>
<dbReference type="InterPro" id="IPR017927">
    <property type="entry name" value="FAD-bd_FR_type"/>
</dbReference>
<sequence>MSVAAIPSPPALPFAGHALSVPADRQVAHLCELARTWGPIFTMSAFGEEAVLVTGLDLVAELCDERRFRKNVHSDLVNLRPLAGDGLFTAYSGEPNWRKAHDILLPAFSGTAMRGYHATMLGVARNLVRAWSRAGERPVEVSADMTRLTLDTIGLCGFGHDFESFTHAEPHPFIGALVGALSYGQAKGGFIPGLDFLYGKRTRRFHEDLRVMEGLVDEVIRQRRQSGDQSTDDLLGRMLHSTDPVTGRPLDDLNIRYQVITFLIAGHETTSGALSFALYYLVKNPAVLAKVQEEADTLWGDDEPDPGWADVGRLTYTRQVLLESLRLWPTAPAFAVEPLEDTVIGGRYPVKAGASLIVLTPALHRDPAWGRNVELFDPGRFAPDQQDARPPHAFKAFGSGERACIGRQFALHEATLVLGLLAHRFHLIDHAGYELKVKETLTLKPDGFTLLVEPRTAADRRRRAAPATVTATVEEVRAVPGAAITFLHGSNMGTCAAIARDLAAEAEERGFTTTVAPLDEAVDALGETPVVIVAASYNGRPTDDAARFTEWVSVKDGLPGTPYAVLGVGDRNWAATFQRVPRLIDERLAEAGAVRLAERGVVDASGDLSGAVDAWSAALWPALPGTALPGTALPGTALPGTARKPDARRVGGQQARHGHHGHDETGGHGPVFTVETVTRSPAEERAAHYGVLPMRVLLAEPLTHPDARPKQHVRLRLPEGVAYRTGDHLAVLPENPAEPAERAAARFGLDLAQPVRLRAARRTRTLLPLDTPVTVGELLTGFLELRRPATGRQLDVLTAHTRCPHTRARLAAVDPAATTVLDLLAEHPACELPFEVFLELMPALRPRNYSISSSPLVQPDAVDLMVSRVAGPSRTGAGWFHGVASHHLAEAAPGERVLARVVPGPEGFRELADAATPAILVSAGTGLAPFRGVIQDRLRRGARGRLLCYFGCDAPELDYLHRAELEEAEAAGVVSLRPAFSEGPGGRFVQDRLLEEADEVGEVLDAGGRVYVCGDGRRMAPGVRAALVRIHAGRTGAAAGGEWLEELRASGRYVEDVWEG</sequence>
<evidence type="ECO:0000256" key="5">
    <source>
        <dbReference type="ARBA" id="ARBA00022643"/>
    </source>
</evidence>
<dbReference type="InterPro" id="IPR023173">
    <property type="entry name" value="NADPH_Cyt_P450_Rdtase_alpha"/>
</dbReference>
<evidence type="ECO:0000256" key="1">
    <source>
        <dbReference type="ARBA" id="ARBA00010018"/>
    </source>
</evidence>
<dbReference type="PROSITE" id="PS50902">
    <property type="entry name" value="FLAVODOXIN_LIKE"/>
    <property type="match status" value="1"/>
</dbReference>
<dbReference type="Pfam" id="PF00067">
    <property type="entry name" value="p450"/>
    <property type="match status" value="1"/>
</dbReference>
<dbReference type="Proteomes" id="UP001612741">
    <property type="component" value="Unassembled WGS sequence"/>
</dbReference>
<dbReference type="PIRSF" id="PIRSF000209">
    <property type="entry name" value="Bifunctional_P450_P450R"/>
    <property type="match status" value="1"/>
</dbReference>
<dbReference type="Gene3D" id="1.20.990.10">
    <property type="entry name" value="NADPH-cytochrome p450 Reductase, Chain A, domain 3"/>
    <property type="match status" value="1"/>
</dbReference>
<evidence type="ECO:0000256" key="2">
    <source>
        <dbReference type="ARBA" id="ARBA00022448"/>
    </source>
</evidence>
<evidence type="ECO:0000256" key="3">
    <source>
        <dbReference type="ARBA" id="ARBA00022617"/>
    </source>
</evidence>
<keyword evidence="8 12" id="KW-0521">NADP</keyword>
<dbReference type="CDD" id="cd11068">
    <property type="entry name" value="CYP120A1"/>
    <property type="match status" value="1"/>
</dbReference>
<evidence type="ECO:0000259" key="14">
    <source>
        <dbReference type="PROSITE" id="PS50902"/>
    </source>
</evidence>
<reference evidence="16 17" key="1">
    <citation type="submission" date="2024-10" db="EMBL/GenBank/DDBJ databases">
        <title>The Natural Products Discovery Center: Release of the First 8490 Sequenced Strains for Exploring Actinobacteria Biosynthetic Diversity.</title>
        <authorList>
            <person name="Kalkreuter E."/>
            <person name="Kautsar S.A."/>
            <person name="Yang D."/>
            <person name="Bader C.D."/>
            <person name="Teijaro C.N."/>
            <person name="Fluegel L."/>
            <person name="Davis C.M."/>
            <person name="Simpson J.R."/>
            <person name="Lauterbach L."/>
            <person name="Steele A.D."/>
            <person name="Gui C."/>
            <person name="Meng S."/>
            <person name="Li G."/>
            <person name="Viehrig K."/>
            <person name="Ye F."/>
            <person name="Su P."/>
            <person name="Kiefer A.F."/>
            <person name="Nichols A."/>
            <person name="Cepeda A.J."/>
            <person name="Yan W."/>
            <person name="Fan B."/>
            <person name="Jiang Y."/>
            <person name="Adhikari A."/>
            <person name="Zheng C.-J."/>
            <person name="Schuster L."/>
            <person name="Cowan T.M."/>
            <person name="Smanski M.J."/>
            <person name="Chevrette M.G."/>
            <person name="De Carvalho L.P.S."/>
            <person name="Shen B."/>
        </authorList>
    </citation>
    <scope>NUCLEOTIDE SEQUENCE [LARGE SCALE GENOMIC DNA]</scope>
    <source>
        <strain evidence="16 17">NPDC050545</strain>
    </source>
</reference>
<dbReference type="SUPFAM" id="SSF52218">
    <property type="entry name" value="Flavoproteins"/>
    <property type="match status" value="1"/>
</dbReference>
<dbReference type="InterPro" id="IPR017938">
    <property type="entry name" value="Riboflavin_synthase-like_b-brl"/>
</dbReference>
<comment type="caution">
    <text evidence="16">The sequence shown here is derived from an EMBL/GenBank/DDBJ whole genome shotgun (WGS) entry which is preliminary data.</text>
</comment>
<evidence type="ECO:0000256" key="10">
    <source>
        <dbReference type="ARBA" id="ARBA00023004"/>
    </source>
</evidence>
<keyword evidence="3 12" id="KW-0349">Heme</keyword>